<dbReference type="PATRIC" id="fig|187330.3.peg.3511"/>
<dbReference type="Gene3D" id="1.10.10.60">
    <property type="entry name" value="Homeodomain-like"/>
    <property type="match status" value="1"/>
</dbReference>
<sequence>MKIKSNKEIIIKTATKILAQSGNHGVTLRKVAEQSGVTLSNVQYHFGDRDGLISSVIDSYLEICLSHIRSSVQDSNVENNPDAIKSYMINLLSFDDVQGWCEVFREIWAIACRSEKIQASLDNYYQQCSNELVTLLISLGFHEQRSKELVSLLIPFIEGFSITSISLPLEKAKVRELIINQLFEG</sequence>
<dbReference type="SUPFAM" id="SSF46689">
    <property type="entry name" value="Homeodomain-like"/>
    <property type="match status" value="1"/>
</dbReference>
<dbReference type="AlphaFoldDB" id="A0A0N0M075"/>
<dbReference type="OrthoDB" id="8478851at2"/>
<dbReference type="InterPro" id="IPR001647">
    <property type="entry name" value="HTH_TetR"/>
</dbReference>
<dbReference type="GO" id="GO:0003677">
    <property type="term" value="F:DNA binding"/>
    <property type="evidence" value="ECO:0007669"/>
    <property type="project" value="UniProtKB-UniRule"/>
</dbReference>
<dbReference type="EMBL" id="LHPH01000007">
    <property type="protein sequence ID" value="KPH63741.1"/>
    <property type="molecule type" value="Genomic_DNA"/>
</dbReference>
<evidence type="ECO:0000256" key="2">
    <source>
        <dbReference type="PROSITE-ProRule" id="PRU00335"/>
    </source>
</evidence>
<keyword evidence="1 2" id="KW-0238">DNA-binding</keyword>
<dbReference type="PRINTS" id="PR00455">
    <property type="entry name" value="HTHTETR"/>
</dbReference>
<dbReference type="PROSITE" id="PS50977">
    <property type="entry name" value="HTH_TETR_2"/>
    <property type="match status" value="1"/>
</dbReference>
<dbReference type="Proteomes" id="UP000037848">
    <property type="component" value="Unassembled WGS sequence"/>
</dbReference>
<evidence type="ECO:0000313" key="4">
    <source>
        <dbReference type="EMBL" id="KPH63741.1"/>
    </source>
</evidence>
<dbReference type="STRING" id="187330.AMS58_13550"/>
<evidence type="ECO:0000256" key="1">
    <source>
        <dbReference type="ARBA" id="ARBA00023125"/>
    </source>
</evidence>
<protein>
    <recommendedName>
        <fullName evidence="3">HTH tetR-type domain-containing protein</fullName>
    </recommendedName>
</protein>
<dbReference type="InterPro" id="IPR009057">
    <property type="entry name" value="Homeodomain-like_sf"/>
</dbReference>
<feature type="domain" description="HTH tetR-type" evidence="3">
    <location>
        <begin position="4"/>
        <end position="64"/>
    </location>
</feature>
<reference evidence="4 5" key="1">
    <citation type="submission" date="2015-08" db="EMBL/GenBank/DDBJ databases">
        <title>Draft Genome Sequence of Pseudoalteromonas porphyrae UCD-SED14.</title>
        <authorList>
            <person name="Coil D.A."/>
            <person name="Jospin G."/>
            <person name="Lee R.D."/>
            <person name="Eisen J.A."/>
        </authorList>
    </citation>
    <scope>NUCLEOTIDE SEQUENCE [LARGE SCALE GENOMIC DNA]</scope>
    <source>
        <strain evidence="4 5">UCD-SED14</strain>
    </source>
</reference>
<dbReference type="Gene3D" id="1.10.357.10">
    <property type="entry name" value="Tetracycline Repressor, domain 2"/>
    <property type="match status" value="1"/>
</dbReference>
<evidence type="ECO:0000259" key="3">
    <source>
        <dbReference type="PROSITE" id="PS50977"/>
    </source>
</evidence>
<keyword evidence="5" id="KW-1185">Reference proteome</keyword>
<name>A0A0N0M075_9GAMM</name>
<gene>
    <name evidence="4" type="ORF">ADS77_07405</name>
</gene>
<organism evidence="4 5">
    <name type="scientific">Pseudoalteromonas porphyrae</name>
    <dbReference type="NCBI Taxonomy" id="187330"/>
    <lineage>
        <taxon>Bacteria</taxon>
        <taxon>Pseudomonadati</taxon>
        <taxon>Pseudomonadota</taxon>
        <taxon>Gammaproteobacteria</taxon>
        <taxon>Alteromonadales</taxon>
        <taxon>Pseudoalteromonadaceae</taxon>
        <taxon>Pseudoalteromonas</taxon>
    </lineage>
</organism>
<comment type="caution">
    <text evidence="4">The sequence shown here is derived from an EMBL/GenBank/DDBJ whole genome shotgun (WGS) entry which is preliminary data.</text>
</comment>
<accession>A0A0N0M075</accession>
<dbReference type="Pfam" id="PF00440">
    <property type="entry name" value="TetR_N"/>
    <property type="match status" value="1"/>
</dbReference>
<proteinExistence type="predicted"/>
<evidence type="ECO:0000313" key="5">
    <source>
        <dbReference type="Proteomes" id="UP000037848"/>
    </source>
</evidence>
<dbReference type="RefSeq" id="WP_054453699.1">
    <property type="nucleotide sequence ID" value="NZ_LHPH01000007.1"/>
</dbReference>
<feature type="DNA-binding region" description="H-T-H motif" evidence="2">
    <location>
        <begin position="27"/>
        <end position="46"/>
    </location>
</feature>